<gene>
    <name evidence="2" type="ORF">EDD54_3298</name>
</gene>
<dbReference type="OrthoDB" id="9768851at2"/>
<proteinExistence type="predicted"/>
<evidence type="ECO:0000313" key="3">
    <source>
        <dbReference type="Proteomes" id="UP000294547"/>
    </source>
</evidence>
<evidence type="ECO:0000259" key="1">
    <source>
        <dbReference type="Pfam" id="PF00248"/>
    </source>
</evidence>
<feature type="domain" description="NADP-dependent oxidoreductase" evidence="1">
    <location>
        <begin position="19"/>
        <end position="324"/>
    </location>
</feature>
<dbReference type="SUPFAM" id="SSF51430">
    <property type="entry name" value="NAD(P)-linked oxidoreductase"/>
    <property type="match status" value="1"/>
</dbReference>
<dbReference type="Pfam" id="PF00248">
    <property type="entry name" value="Aldo_ket_red"/>
    <property type="match status" value="1"/>
</dbReference>
<name>A0A4R6RCD5_9HYPH</name>
<dbReference type="InterPro" id="IPR020471">
    <property type="entry name" value="AKR"/>
</dbReference>
<accession>A0A4R6RCD5</accession>
<dbReference type="EMBL" id="SNXY01000009">
    <property type="protein sequence ID" value="TDP83336.1"/>
    <property type="molecule type" value="Genomic_DNA"/>
</dbReference>
<dbReference type="GO" id="GO:0005829">
    <property type="term" value="C:cytosol"/>
    <property type="evidence" value="ECO:0007669"/>
    <property type="project" value="TreeGrafter"/>
</dbReference>
<reference evidence="2 3" key="1">
    <citation type="submission" date="2019-03" db="EMBL/GenBank/DDBJ databases">
        <title>Genomic Encyclopedia of Type Strains, Phase IV (KMG-IV): sequencing the most valuable type-strain genomes for metagenomic binning, comparative biology and taxonomic classification.</title>
        <authorList>
            <person name="Goeker M."/>
        </authorList>
    </citation>
    <scope>NUCLEOTIDE SEQUENCE [LARGE SCALE GENOMIC DNA]</scope>
    <source>
        <strain evidence="2 3">DSM 102969</strain>
    </source>
</reference>
<dbReference type="Gene3D" id="3.20.20.100">
    <property type="entry name" value="NADP-dependent oxidoreductase domain"/>
    <property type="match status" value="1"/>
</dbReference>
<dbReference type="Proteomes" id="UP000294547">
    <property type="component" value="Unassembled WGS sequence"/>
</dbReference>
<protein>
    <submittedName>
        <fullName evidence="2">D-threo-aldose 1-dehydrogenase</fullName>
    </submittedName>
</protein>
<dbReference type="PANTHER" id="PTHR42686:SF1">
    <property type="entry name" value="GH17980P-RELATED"/>
    <property type="match status" value="1"/>
</dbReference>
<dbReference type="RefSeq" id="WP_126538200.1">
    <property type="nucleotide sequence ID" value="NZ_BSPM01000009.1"/>
</dbReference>
<dbReference type="AlphaFoldDB" id="A0A4R6RCD5"/>
<keyword evidence="3" id="KW-1185">Reference proteome</keyword>
<comment type="caution">
    <text evidence="2">The sequence shown here is derived from an EMBL/GenBank/DDBJ whole genome shotgun (WGS) entry which is preliminary data.</text>
</comment>
<organism evidence="2 3">
    <name type="scientific">Oharaeibacter diazotrophicus</name>
    <dbReference type="NCBI Taxonomy" id="1920512"/>
    <lineage>
        <taxon>Bacteria</taxon>
        <taxon>Pseudomonadati</taxon>
        <taxon>Pseudomonadota</taxon>
        <taxon>Alphaproteobacteria</taxon>
        <taxon>Hyphomicrobiales</taxon>
        <taxon>Pleomorphomonadaceae</taxon>
        <taxon>Oharaeibacter</taxon>
    </lineage>
</organism>
<sequence>MDFARRPLGRSGLGVTAYGFGGAPLGNLFRTVPRADAEALLEAVWAAGFRFFDTAPFYGFGLSERRLGDVLRDKPRGDFVLSTKVGRVLKPNPGDHPARADYVDALPFEPVYDYSYDGVMRSFEHSLQRLGLDRVDVLLMHDIGRVTHGDAHEETFRIAMDGGARAMDELRRSGAVSAIGLGVNEWQVCEAAMDHLDWDCFLLAGRYTLLEQEALASFLPRCEKVGASIVVGGAFNSGILATGPVPGARYNYAPAPAEILERVGRIEAVCRRHGVALPAAALAFPLTHPAVACVIPGMASPRELDANLALLAAAIPSALWADLKAEGLMRPDAPTP</sequence>
<dbReference type="GO" id="GO:0016491">
    <property type="term" value="F:oxidoreductase activity"/>
    <property type="evidence" value="ECO:0007669"/>
    <property type="project" value="InterPro"/>
</dbReference>
<dbReference type="InterPro" id="IPR036812">
    <property type="entry name" value="NAD(P)_OxRdtase_dom_sf"/>
</dbReference>
<evidence type="ECO:0000313" key="2">
    <source>
        <dbReference type="EMBL" id="TDP83336.1"/>
    </source>
</evidence>
<dbReference type="PANTHER" id="PTHR42686">
    <property type="entry name" value="GH17980P-RELATED"/>
    <property type="match status" value="1"/>
</dbReference>
<dbReference type="InterPro" id="IPR023210">
    <property type="entry name" value="NADP_OxRdtase_dom"/>
</dbReference>